<gene>
    <name evidence="1" type="ORF">D9Q81_00375</name>
</gene>
<evidence type="ECO:0000313" key="1">
    <source>
        <dbReference type="EMBL" id="RSN70768.1"/>
    </source>
</evidence>
<name>A0A429GAC0_9CREN</name>
<comment type="caution">
    <text evidence="1">The sequence shown here is derived from an EMBL/GenBank/DDBJ whole genome shotgun (WGS) entry which is preliminary data.</text>
</comment>
<dbReference type="EMBL" id="RCOR01000003">
    <property type="protein sequence ID" value="RSN70768.1"/>
    <property type="molecule type" value="Genomic_DNA"/>
</dbReference>
<dbReference type="AlphaFoldDB" id="A0A429GAC0"/>
<proteinExistence type="predicted"/>
<accession>A0A429GAC0</accession>
<organism evidence="1 2">
    <name type="scientific">Candidatus Korarchaeum cryptofilum</name>
    <dbReference type="NCBI Taxonomy" id="498846"/>
    <lineage>
        <taxon>Archaea</taxon>
        <taxon>Thermoproteota</taxon>
        <taxon>Candidatus Korarchaeia</taxon>
        <taxon>Candidatus Korarchaeales</taxon>
        <taxon>Candidatus Korarchaeaceae</taxon>
        <taxon>Candidatus Korarchaeum</taxon>
    </lineage>
</organism>
<evidence type="ECO:0000313" key="2">
    <source>
        <dbReference type="Proteomes" id="UP000278149"/>
    </source>
</evidence>
<protein>
    <submittedName>
        <fullName evidence="1">Uncharacterized protein</fullName>
    </submittedName>
</protein>
<dbReference type="Proteomes" id="UP000278149">
    <property type="component" value="Unassembled WGS sequence"/>
</dbReference>
<sequence length="143" mass="16922">MLVDYKSLVEDFLRRYYSDKREHKIMKEINSLHTRLEAVLRRTSDFSYESVNLALLDSGYAFSGHTTKYARMILAILSPELDPIAYDIIKFVEKVRRASLREIRKSLGLFGDIRIYIYRALMIDKRLKVAGSQNRRNMYVYID</sequence>
<reference evidence="1 2" key="1">
    <citation type="submission" date="2018-10" db="EMBL/GenBank/DDBJ databases">
        <title>Co-occurring genomic capacity for anaerobic methane metabolism and dissimilatory sulfite reduction discovered in the Korarchaeota.</title>
        <authorList>
            <person name="Mckay L.J."/>
            <person name="Dlakic M."/>
            <person name="Fields M.W."/>
            <person name="Delmont T.O."/>
            <person name="Eren A.M."/>
            <person name="Jay Z.J."/>
            <person name="Klingelsmith K.B."/>
            <person name="Rusch D.B."/>
            <person name="Inskeep W.P."/>
        </authorList>
    </citation>
    <scope>NUCLEOTIDE SEQUENCE [LARGE SCALE GENOMIC DNA]</scope>
    <source>
        <strain evidence="1 2">WS</strain>
    </source>
</reference>